<reference evidence="1 2" key="1">
    <citation type="submission" date="2018-09" db="EMBL/GenBank/DDBJ databases">
        <title>Genomic Encyclopedia of Type Strains, Phase III (KMG-III): the genomes of soil and plant-associated and newly described type strains.</title>
        <authorList>
            <person name="Whitman W."/>
        </authorList>
    </citation>
    <scope>NUCLEOTIDE SEQUENCE [LARGE SCALE GENOMIC DNA]</scope>
    <source>
        <strain evidence="1 2">CECT 7938</strain>
    </source>
</reference>
<dbReference type="EMBL" id="RAPY01000001">
    <property type="protein sequence ID" value="RKE57280.1"/>
    <property type="molecule type" value="Genomic_DNA"/>
</dbReference>
<keyword evidence="2" id="KW-1185">Reference proteome</keyword>
<dbReference type="Gene3D" id="3.90.226.10">
    <property type="entry name" value="2-enoyl-CoA Hydratase, Chain A, domain 1"/>
    <property type="match status" value="1"/>
</dbReference>
<dbReference type="SUPFAM" id="SSF52096">
    <property type="entry name" value="ClpP/crotonase"/>
    <property type="match status" value="1"/>
</dbReference>
<dbReference type="AlphaFoldDB" id="A0A420BKP7"/>
<accession>A0A420BKP7</accession>
<sequence length="424" mass="49074">MIRCYFIFLLLWLGLNSYGQDKTVDLPYRQLTKEQWQEDFHALYDSLRTNHLNLYHFTPKTVFDQKYHAIFNEIPKLSNEQILLRYKQFVSLAGDGHTMLSDPGDFHRYPLDFFIFGKQVILIQSEAKYKQALGLRLLSINNFPITQIRDSLNSIIDHGESKTYLLKQQTDRLGVYEYLSAFGFISNRDSAVFEFQDGKKTIELKVAAIPAHQSVDWQWAFRPLPLFLENGMEPSTPIAHKSIRSDTYYINFAGYPSWEDFEKVTTTIYDSLNHQKAHKIIIDMRLNGGGNFDKGLKLMLPLFLNYNALHPGTSYYVLIGRRTFSAGMSNAVHFKDCLNAILVGEPTGARPNGYQEIKWFKLPYSKLEVSCSLLFYSFQQKNTDGVLPDKTIMPLFKAYSEGRDPALDWILKRTSTQEVSRGRR</sequence>
<dbReference type="RefSeq" id="WP_120258849.1">
    <property type="nucleotide sequence ID" value="NZ_RAPY01000001.1"/>
</dbReference>
<evidence type="ECO:0000313" key="2">
    <source>
        <dbReference type="Proteomes" id="UP000286246"/>
    </source>
</evidence>
<organism evidence="1 2">
    <name type="scientific">Sphingobacterium detergens</name>
    <dbReference type="NCBI Taxonomy" id="1145106"/>
    <lineage>
        <taxon>Bacteria</taxon>
        <taxon>Pseudomonadati</taxon>
        <taxon>Bacteroidota</taxon>
        <taxon>Sphingobacteriia</taxon>
        <taxon>Sphingobacteriales</taxon>
        <taxon>Sphingobacteriaceae</taxon>
        <taxon>Sphingobacterium</taxon>
    </lineage>
</organism>
<dbReference type="OrthoDB" id="5480566at2"/>
<evidence type="ECO:0000313" key="1">
    <source>
        <dbReference type="EMBL" id="RKE57280.1"/>
    </source>
</evidence>
<dbReference type="Proteomes" id="UP000286246">
    <property type="component" value="Unassembled WGS sequence"/>
</dbReference>
<proteinExistence type="predicted"/>
<gene>
    <name evidence="1" type="ORF">DFQ12_2165</name>
</gene>
<name>A0A420BKP7_SPHD1</name>
<protein>
    <recommendedName>
        <fullName evidence="3">Peptidase S41-like protein</fullName>
    </recommendedName>
</protein>
<evidence type="ECO:0008006" key="3">
    <source>
        <dbReference type="Google" id="ProtNLM"/>
    </source>
</evidence>
<comment type="caution">
    <text evidence="1">The sequence shown here is derived from an EMBL/GenBank/DDBJ whole genome shotgun (WGS) entry which is preliminary data.</text>
</comment>
<dbReference type="InterPro" id="IPR029045">
    <property type="entry name" value="ClpP/crotonase-like_dom_sf"/>
</dbReference>